<feature type="region of interest" description="Disordered" evidence="7">
    <location>
        <begin position="724"/>
        <end position="798"/>
    </location>
</feature>
<dbReference type="InterPro" id="IPR035983">
    <property type="entry name" value="Hect_E3_ubiquitin_ligase"/>
</dbReference>
<dbReference type="GO" id="GO:0000209">
    <property type="term" value="P:protein polyubiquitination"/>
    <property type="evidence" value="ECO:0007669"/>
    <property type="project" value="TreeGrafter"/>
</dbReference>
<feature type="region of interest" description="Disordered" evidence="7">
    <location>
        <begin position="1041"/>
        <end position="1146"/>
    </location>
</feature>
<feature type="compositionally biased region" description="Low complexity" evidence="7">
    <location>
        <begin position="44"/>
        <end position="63"/>
    </location>
</feature>
<gene>
    <name evidence="9" type="primary">UFD4</name>
    <name evidence="9" type="ORF">HETSPECPRED_007123</name>
</gene>
<dbReference type="Gene3D" id="3.30.2410.10">
    <property type="entry name" value="Hect, E3 ligase catalytic domain"/>
    <property type="match status" value="1"/>
</dbReference>
<dbReference type="InterPro" id="IPR045322">
    <property type="entry name" value="HECTD1/TRIP12-like"/>
</dbReference>
<reference evidence="9" key="1">
    <citation type="submission" date="2021-03" db="EMBL/GenBank/DDBJ databases">
        <authorList>
            <person name="Tagirdzhanova G."/>
        </authorList>
    </citation>
    <scope>NUCLEOTIDE SEQUENCE</scope>
</reference>
<evidence type="ECO:0000256" key="2">
    <source>
        <dbReference type="ARBA" id="ARBA00006331"/>
    </source>
</evidence>
<keyword evidence="10" id="KW-1185">Reference proteome</keyword>
<dbReference type="InterPro" id="IPR016024">
    <property type="entry name" value="ARM-type_fold"/>
</dbReference>
<protein>
    <recommendedName>
        <fullName evidence="3">HECT-type E3 ubiquitin transferase</fullName>
        <ecNumber evidence="3">2.3.2.26</ecNumber>
    </recommendedName>
</protein>
<feature type="region of interest" description="Disordered" evidence="7">
    <location>
        <begin position="1291"/>
        <end position="1314"/>
    </location>
</feature>
<evidence type="ECO:0000256" key="7">
    <source>
        <dbReference type="SAM" id="MobiDB-lite"/>
    </source>
</evidence>
<feature type="compositionally biased region" description="Low complexity" evidence="7">
    <location>
        <begin position="72"/>
        <end position="81"/>
    </location>
</feature>
<dbReference type="Gene3D" id="3.90.1750.10">
    <property type="entry name" value="Hect, E3 ligase catalytic domains"/>
    <property type="match status" value="1"/>
</dbReference>
<evidence type="ECO:0000256" key="3">
    <source>
        <dbReference type="ARBA" id="ARBA00012485"/>
    </source>
</evidence>
<dbReference type="SMART" id="SM00119">
    <property type="entry name" value="HECTc"/>
    <property type="match status" value="1"/>
</dbReference>
<comment type="caution">
    <text evidence="6">Lacks conserved residue(s) required for the propagation of feature annotation.</text>
</comment>
<dbReference type="GO" id="GO:0043161">
    <property type="term" value="P:proteasome-mediated ubiquitin-dependent protein catabolic process"/>
    <property type="evidence" value="ECO:0007669"/>
    <property type="project" value="TreeGrafter"/>
</dbReference>
<dbReference type="OrthoDB" id="423283at2759"/>
<comment type="similarity">
    <text evidence="2">Belongs to the UPL family. K-HECT subfamily.</text>
</comment>
<dbReference type="SUPFAM" id="SSF56204">
    <property type="entry name" value="Hect, E3 ligase catalytic domain"/>
    <property type="match status" value="1"/>
</dbReference>
<dbReference type="Gene3D" id="1.25.10.10">
    <property type="entry name" value="Leucine-rich Repeat Variant"/>
    <property type="match status" value="1"/>
</dbReference>
<evidence type="ECO:0000256" key="6">
    <source>
        <dbReference type="PROSITE-ProRule" id="PRU00104"/>
    </source>
</evidence>
<accession>A0A8H3HY99</accession>
<dbReference type="GO" id="GO:0016607">
    <property type="term" value="C:nuclear speck"/>
    <property type="evidence" value="ECO:0007669"/>
    <property type="project" value="TreeGrafter"/>
</dbReference>
<dbReference type="PANTHER" id="PTHR45670:SF1">
    <property type="entry name" value="E3 UBIQUITIN-PROTEIN LIGASE HECTD1"/>
    <property type="match status" value="1"/>
</dbReference>
<feature type="compositionally biased region" description="Acidic residues" evidence="7">
    <location>
        <begin position="753"/>
        <end position="774"/>
    </location>
</feature>
<name>A0A8H3HY99_9LECA</name>
<feature type="compositionally biased region" description="Low complexity" evidence="7">
    <location>
        <begin position="1"/>
        <end position="25"/>
    </location>
</feature>
<dbReference type="EC" id="2.3.2.26" evidence="3"/>
<dbReference type="PROSITE" id="PS50237">
    <property type="entry name" value="HECT"/>
    <property type="match status" value="1"/>
</dbReference>
<evidence type="ECO:0000259" key="8">
    <source>
        <dbReference type="PROSITE" id="PS50237"/>
    </source>
</evidence>
<evidence type="ECO:0000313" key="10">
    <source>
        <dbReference type="Proteomes" id="UP000664521"/>
    </source>
</evidence>
<keyword evidence="5 6" id="KW-0833">Ubl conjugation pathway</keyword>
<dbReference type="InterPro" id="IPR000569">
    <property type="entry name" value="HECT_dom"/>
</dbReference>
<dbReference type="Proteomes" id="UP000664521">
    <property type="component" value="Unassembled WGS sequence"/>
</dbReference>
<comment type="caution">
    <text evidence="9">The sequence shown here is derived from an EMBL/GenBank/DDBJ whole genome shotgun (WGS) entry which is preliminary data.</text>
</comment>
<keyword evidence="4" id="KW-0808">Transferase</keyword>
<evidence type="ECO:0000256" key="5">
    <source>
        <dbReference type="ARBA" id="ARBA00022786"/>
    </source>
</evidence>
<dbReference type="EMBL" id="CAJPDS010000005">
    <property type="protein sequence ID" value="CAF9907417.1"/>
    <property type="molecule type" value="Genomic_DNA"/>
</dbReference>
<feature type="region of interest" description="Disordered" evidence="7">
    <location>
        <begin position="1"/>
        <end position="204"/>
    </location>
</feature>
<comment type="catalytic activity">
    <reaction evidence="1">
        <text>S-ubiquitinyl-[E2 ubiquitin-conjugating enzyme]-L-cysteine + [acceptor protein]-L-lysine = [E2 ubiquitin-conjugating enzyme]-L-cysteine + N(6)-ubiquitinyl-[acceptor protein]-L-lysine.</text>
        <dbReference type="EC" id="2.3.2.26"/>
    </reaction>
</comment>
<feature type="compositionally biased region" description="Basic and acidic residues" evidence="7">
    <location>
        <begin position="154"/>
        <end position="169"/>
    </location>
</feature>
<dbReference type="InterPro" id="IPR057948">
    <property type="entry name" value="TPR_TRIP12_N"/>
</dbReference>
<dbReference type="Pfam" id="PF25579">
    <property type="entry name" value="TPR_TRIP12_N"/>
    <property type="match status" value="1"/>
</dbReference>
<feature type="domain" description="HECT" evidence="8">
    <location>
        <begin position="1493"/>
        <end position="1790"/>
    </location>
</feature>
<dbReference type="InterPro" id="IPR011989">
    <property type="entry name" value="ARM-like"/>
</dbReference>
<dbReference type="SUPFAM" id="SSF48371">
    <property type="entry name" value="ARM repeat"/>
    <property type="match status" value="1"/>
</dbReference>
<feature type="compositionally biased region" description="Pro residues" evidence="7">
    <location>
        <begin position="26"/>
        <end position="36"/>
    </location>
</feature>
<feature type="compositionally biased region" description="Low complexity" evidence="7">
    <location>
        <begin position="1063"/>
        <end position="1074"/>
    </location>
</feature>
<dbReference type="Pfam" id="PF00632">
    <property type="entry name" value="HECT"/>
    <property type="match status" value="1"/>
</dbReference>
<evidence type="ECO:0000313" key="9">
    <source>
        <dbReference type="EMBL" id="CAF9907417.1"/>
    </source>
</evidence>
<sequence>MSSRVTRSSARLAAAASNSTAAASNPPAPDDQPSPPRNRKRKASSSAVPSPAQASNANQAPSSTRTKRQKVTAAEAAEAAPTSPPASRRRAPRQSAVMAKQGSSAETPGEKTNPSQTVPESSKRKSGRNKKTITDAGPSTSAPDVTKRSKKSTPKFEEAAAKDRNKDLPTHVQAPDKGATGEDDSDFDDPNDRRTYDEDDDDIDDPFRAGFLGAGVHPGHISSTLRALTGMVSGVSHRLRDILEKLRQNDAPDNQMIALTELSEILLISTEDNLSGHFSPDQFIKELVSLLKGESGTGETEMMLLACRCIANMMEALPPSTANVVYGGAVTELIKKLLDIEFIDLAEQALSTLEKISFEFPSSIVREGGLNACLAYLDFFPTSIQRTAVITAANCCRNIPQDSFADVVGIMHILDNVLTNSDQKVVEQGSLCVSRIIDSFKNSQDKLEELVKPELLRAIRRLLLPGTTNLIGPNIHTQFLRVLSITARASPKLSKELLAMDIVDTLFQILTGVSAPNAADDIPVKIDSVVIMQALIHRPREQIFETLNVICELLPSVDNKGLSMRGDLFETAFGGDDLVSTHQSSSGGLANNERLEVLKGCQSELRRFAMVLLPTLTDAYSSTVNLSVRQKVLTAHLKMLSNFDTSILEDALRAVPYASFLAAILSQQDHPTLVAHALQAAELLLVRLEAIYRNQFYREGVMAEISKLADQSLKSVDLQSKAPKSPVDVVSAADSTAEKGSCSKSPTKKPEDDGLSDSEAEHLEDEEGEEEDEEHEIHEDISSSDSDSSADDAVYTAPNSTTNLQDCIILRSKKFLEVQESGAGKDMREKASAILTELRSLARDLEKCYLGRGSGNGTKLFTRLAKYFLRDELESITSAELLNSEIGRVLLEVFSNTNNTLRAKARKSFLQVFMTLPARGKSRISSTVIPATPFSVLVHKLQDVLSREEHFEVVTVHHNSLDSNRSSATSMISKQIRLKLAADDDSGIPKPYRNMMISVHAIATFKALDDYLRPRFSLADRPKAARHRERDSVSSAMAALTAAGIPRPSTRLSERAEGGAGDSPTPATPSSTTSGNRVTRKMSKTKPTPPASEAKDRPTGPRRSSHKHQQVPRTPAETPAQAREATQSPLECADERQLTDDDDIADSSALDAIVDDLEDGMDDEHIPDPTAVNMEVASTGKVTARKEDGTRIATPSQAATSTVPNPPSSRARELLAAGLNPAMAGRAMSYAAAIQAVPQDWHIEFSINDQPITNETTIFRAVHQSSVSQLVDPSGRNVWSGVHTVKFRRVQGSPPSEAPSLTLLPNAASKSGNVDMPASLHEHPTTSTILRLLNILHELNANLEDVLDDSKEALKVSSEPIAQFVNTKLTAKLNRQLEEPLIVASNCLPSWSEDLPRLYPFLFPFETRHLFLQSTSFGYARSMSRWQSAQSTEDTRRDRHRDERPFIGRLQRQKVRISRSRILESAIKVMELYGASPSMLEVEYFEEVGTGLGPTLEFYSTVSKEYSKRDLKLWRDGDSANGSKYAFGKLGLFPAPMSAGEAESEAGKKILHYFKILGKFIARSMLDSRIIEVSLNPTFFRVGNQPNTVPMSLGAVKTVDESLASSLKLVKQFAIEKKSIEENTRMTAAQKASAIDDIKINGSCVDDLTLDFTLPGYSGIELIDHGSNVPVTIHNVTDYVEKILDMTLGSGVQRQVDAFRAGFSQVFPYGALRAFTPQELVMLFGRVEEDWSLETLLDSIKADHGFNMDSKSVRNLLQVMSELSLSQRRDFLQFVTGSPKLPIGGEQNMV</sequence>
<feature type="compositionally biased region" description="Low complexity" evidence="7">
    <location>
        <begin position="783"/>
        <end position="793"/>
    </location>
</feature>
<dbReference type="PANTHER" id="PTHR45670">
    <property type="entry name" value="E3 UBIQUITIN-PROTEIN LIGASE TRIP12"/>
    <property type="match status" value="1"/>
</dbReference>
<feature type="compositionally biased region" description="Polar residues" evidence="7">
    <location>
        <begin position="101"/>
        <end position="120"/>
    </location>
</feature>
<evidence type="ECO:0000256" key="1">
    <source>
        <dbReference type="ARBA" id="ARBA00000885"/>
    </source>
</evidence>
<proteinExistence type="inferred from homology"/>
<organism evidence="9 10">
    <name type="scientific">Heterodermia speciosa</name>
    <dbReference type="NCBI Taxonomy" id="116794"/>
    <lineage>
        <taxon>Eukaryota</taxon>
        <taxon>Fungi</taxon>
        <taxon>Dikarya</taxon>
        <taxon>Ascomycota</taxon>
        <taxon>Pezizomycotina</taxon>
        <taxon>Lecanoromycetes</taxon>
        <taxon>OSLEUM clade</taxon>
        <taxon>Lecanoromycetidae</taxon>
        <taxon>Caliciales</taxon>
        <taxon>Physciaceae</taxon>
        <taxon>Heterodermia</taxon>
    </lineage>
</organism>
<dbReference type="GO" id="GO:0061630">
    <property type="term" value="F:ubiquitin protein ligase activity"/>
    <property type="evidence" value="ECO:0007669"/>
    <property type="project" value="UniProtKB-EC"/>
</dbReference>
<evidence type="ECO:0000256" key="4">
    <source>
        <dbReference type="ARBA" id="ARBA00022679"/>
    </source>
</evidence>